<accession>A0A939JKL0</accession>
<protein>
    <submittedName>
        <fullName evidence="1">Uncharacterized protein</fullName>
    </submittedName>
</protein>
<gene>
    <name evidence="1" type="ORF">J0695_23760</name>
</gene>
<sequence>MSTETARLAERVAALERLLARTSRTASLAYSSIEAGAIAVHGEDGTLTGVIGQQPDGTTGVVVVNGPPPPTPSAPVVESAVAGLRVLWDGGFVDAVAAPLDLARVQVHLLGSESAVPDVRTPTATIEAGSGASVTIALATYDELWVRLVAVNTSGIPGPASTDVRAAPRQATADDVDTSAFVIAGAQVTGSVQVAASAATVTGQIGSGVVVPAGQLSSGPLPAGVTLDGRSVLPGTVDRARLSAGAVDMTILSAALADTSAQRYVDTLADSTAWRALSLGTGATWRHLTGVSDAPTGQAVGQAAGYTVVRGTTQIPVDPDTLYRVSARVRTTAGSAAGSDTVYVGVLGIAADGVTFVNRTGANAFTSAYYVAASAASLPMAAGWTVYTGYVKGRAASGTSGTGGVAADPRAPGILHADVRYISPIVFANYASGVSGANSATGVVQVDAFTIEALKTGVVDGTNLIVGSVTAAALSADAITGKVVTGGIVRTAADGTRLVLSPDAGGSSVPGLALFSGHPQEYHPGVLSSNTVTVGTTLQPQAWLAAPQIDAGVAQLSLRSPTQSSNGSFQLETDTSRGYCYIKGSGTPGTGTSEVEIFAQDGDGGPASAALVQGSRVFLRSGLVSLTVTPSGVSVAGGPVMSNNVVLVDGPKTWTTLTLKAGFTHANGNARWRLVTIAGQQFLQMAGTVTVSAAGGLTADTVFATMTSSTPSYSIHVAVARNQSAGIGTTKIQWGTDGSFTVYTSSISNVAWFSLQGLLLPLT</sequence>
<dbReference type="AlphaFoldDB" id="A0A939JKL0"/>
<evidence type="ECO:0000313" key="1">
    <source>
        <dbReference type="EMBL" id="MBO0514789.1"/>
    </source>
</evidence>
<dbReference type="RefSeq" id="WP_206964611.1">
    <property type="nucleotide sequence ID" value="NZ_BAAAJJ010000002.1"/>
</dbReference>
<organism evidence="1 2">
    <name type="scientific">Streptomyces beijiangensis</name>
    <dbReference type="NCBI Taxonomy" id="163361"/>
    <lineage>
        <taxon>Bacteria</taxon>
        <taxon>Bacillati</taxon>
        <taxon>Actinomycetota</taxon>
        <taxon>Actinomycetes</taxon>
        <taxon>Kitasatosporales</taxon>
        <taxon>Streptomycetaceae</taxon>
        <taxon>Streptomyces</taxon>
    </lineage>
</organism>
<comment type="caution">
    <text evidence="1">The sequence shown here is derived from an EMBL/GenBank/DDBJ whole genome shotgun (WGS) entry which is preliminary data.</text>
</comment>
<proteinExistence type="predicted"/>
<evidence type="ECO:0000313" key="2">
    <source>
        <dbReference type="Proteomes" id="UP000664167"/>
    </source>
</evidence>
<name>A0A939JKL0_9ACTN</name>
<dbReference type="EMBL" id="JAFLRJ010000231">
    <property type="protein sequence ID" value="MBO0514789.1"/>
    <property type="molecule type" value="Genomic_DNA"/>
</dbReference>
<keyword evidence="2" id="KW-1185">Reference proteome</keyword>
<dbReference type="Proteomes" id="UP000664167">
    <property type="component" value="Unassembled WGS sequence"/>
</dbReference>
<reference evidence="1" key="1">
    <citation type="submission" date="2021-03" db="EMBL/GenBank/DDBJ databases">
        <title>Streptomyces poriferae sp. nov., a novel marine sponge-derived Actinobacteria species with anti-MRSA activity.</title>
        <authorList>
            <person name="Sandoval-Powers M."/>
            <person name="Kralova S."/>
            <person name="Nguyen G.-S."/>
            <person name="Fawwal D."/>
            <person name="Degnes K."/>
            <person name="Klinkenberg G."/>
            <person name="Sletta H."/>
            <person name="Wentzel A."/>
            <person name="Liles M.R."/>
        </authorList>
    </citation>
    <scope>NUCLEOTIDE SEQUENCE</scope>
    <source>
        <strain evidence="1">DSM 41794</strain>
    </source>
</reference>